<keyword evidence="9" id="KW-1185">Reference proteome</keyword>
<comment type="similarity">
    <text evidence="1">Belongs to the FMO family.</text>
</comment>
<dbReference type="InterPro" id="IPR036188">
    <property type="entry name" value="FAD/NAD-bd_sf"/>
</dbReference>
<keyword evidence="5" id="KW-0560">Oxidoreductase</keyword>
<dbReference type="SUPFAM" id="SSF51905">
    <property type="entry name" value="FAD/NAD(P)-binding domain"/>
    <property type="match status" value="2"/>
</dbReference>
<dbReference type="PRINTS" id="PR00370">
    <property type="entry name" value="FMOXYGENASE"/>
</dbReference>
<dbReference type="EMBL" id="BJYU01000055">
    <property type="protein sequence ID" value="GEO16129.1"/>
    <property type="molecule type" value="Genomic_DNA"/>
</dbReference>
<dbReference type="RefSeq" id="WP_147021882.1">
    <property type="nucleotide sequence ID" value="NZ_BJYU01000055.1"/>
</dbReference>
<keyword evidence="4" id="KW-0521">NADP</keyword>
<dbReference type="PIRSF" id="PIRSF000332">
    <property type="entry name" value="FMO"/>
    <property type="match status" value="1"/>
</dbReference>
<dbReference type="InterPro" id="IPR000960">
    <property type="entry name" value="Flavin_mOase"/>
</dbReference>
<dbReference type="PANTHER" id="PTHR23023">
    <property type="entry name" value="DIMETHYLANILINE MONOOXYGENASE"/>
    <property type="match status" value="1"/>
</dbReference>
<dbReference type="Proteomes" id="UP000321085">
    <property type="component" value="Unassembled WGS sequence"/>
</dbReference>
<keyword evidence="2" id="KW-0285">Flavoprotein</keyword>
<evidence type="ECO:0000256" key="5">
    <source>
        <dbReference type="ARBA" id="ARBA00023002"/>
    </source>
</evidence>
<proteinExistence type="inferred from homology"/>
<evidence type="ECO:0000256" key="6">
    <source>
        <dbReference type="ARBA" id="ARBA00034528"/>
    </source>
</evidence>
<evidence type="ECO:0000256" key="7">
    <source>
        <dbReference type="ARBA" id="ARBA00035159"/>
    </source>
</evidence>
<dbReference type="GO" id="GO:0034899">
    <property type="term" value="F:trimethylamine monooxygenase activity"/>
    <property type="evidence" value="ECO:0007669"/>
    <property type="project" value="UniProtKB-EC"/>
</dbReference>
<gene>
    <name evidence="8" type="ORF">MAE02_38250</name>
</gene>
<evidence type="ECO:0000256" key="1">
    <source>
        <dbReference type="ARBA" id="ARBA00009183"/>
    </source>
</evidence>
<keyword evidence="8" id="KW-0503">Monooxygenase</keyword>
<dbReference type="AlphaFoldDB" id="A0A512BVY9"/>
<name>A0A512BVY9_9HYPH</name>
<dbReference type="GO" id="GO:0050661">
    <property type="term" value="F:NADP binding"/>
    <property type="evidence" value="ECO:0007669"/>
    <property type="project" value="InterPro"/>
</dbReference>
<evidence type="ECO:0000256" key="4">
    <source>
        <dbReference type="ARBA" id="ARBA00022857"/>
    </source>
</evidence>
<dbReference type="Pfam" id="PF00743">
    <property type="entry name" value="FMO-like"/>
    <property type="match status" value="1"/>
</dbReference>
<evidence type="ECO:0000313" key="9">
    <source>
        <dbReference type="Proteomes" id="UP000321085"/>
    </source>
</evidence>
<evidence type="ECO:0000256" key="3">
    <source>
        <dbReference type="ARBA" id="ARBA00022827"/>
    </source>
</evidence>
<reference evidence="8 9" key="1">
    <citation type="submission" date="2019-07" db="EMBL/GenBank/DDBJ databases">
        <title>Whole genome shotgun sequence of Microvirga aerophila NBRC 106136.</title>
        <authorList>
            <person name="Hosoyama A."/>
            <person name="Uohara A."/>
            <person name="Ohji S."/>
            <person name="Ichikawa N."/>
        </authorList>
    </citation>
    <scope>NUCLEOTIDE SEQUENCE [LARGE SCALE GENOMIC DNA]</scope>
    <source>
        <strain evidence="8 9">NBRC 106136</strain>
    </source>
</reference>
<keyword evidence="3" id="KW-0274">FAD</keyword>
<dbReference type="GO" id="GO:0050660">
    <property type="term" value="F:flavin adenine dinucleotide binding"/>
    <property type="evidence" value="ECO:0007669"/>
    <property type="project" value="InterPro"/>
</dbReference>
<comment type="caution">
    <text evidence="8">The sequence shown here is derived from an EMBL/GenBank/DDBJ whole genome shotgun (WGS) entry which is preliminary data.</text>
</comment>
<organism evidence="8 9">
    <name type="scientific">Microvirga aerophila</name>
    <dbReference type="NCBI Taxonomy" id="670291"/>
    <lineage>
        <taxon>Bacteria</taxon>
        <taxon>Pseudomonadati</taxon>
        <taxon>Pseudomonadota</taxon>
        <taxon>Alphaproteobacteria</taxon>
        <taxon>Hyphomicrobiales</taxon>
        <taxon>Methylobacteriaceae</taxon>
        <taxon>Microvirga</taxon>
    </lineage>
</organism>
<protein>
    <recommendedName>
        <fullName evidence="7">Trimethylamine monooxygenase</fullName>
        <ecNumber evidence="6">1.14.13.148</ecNumber>
    </recommendedName>
</protein>
<dbReference type="GO" id="GO:0004499">
    <property type="term" value="F:N,N-dimethylaniline monooxygenase activity"/>
    <property type="evidence" value="ECO:0007669"/>
    <property type="project" value="InterPro"/>
</dbReference>
<dbReference type="InterPro" id="IPR050346">
    <property type="entry name" value="FMO-like"/>
</dbReference>
<sequence>MTFNGSVFERKAPVMKSKSAPKPQLSPELRKRRYAVIGAGVAGLCAAKYLIEAGFDDVTIFEIGTQIGGIWCYENDNGMSSAYQTLHINSAKNITHFHDFPFRPDVQLFPSHKDMHEYLVSYAEHFDLVRRIRFESRVVALEPTDRYTSKQPEWKLRTQAGETFTFDHVIVASGHLSVPLDDPKLKAEFGGDYLHTHYYRQPKPFVGKRVCIVGAGNSACDIASDICMTADRTVLVARSGVQIAPKLIFGRPFTDFTILFDREWFPDRLRRWIINFFIRLFHGRMTDLGFKPLSHRAHALSNAVLVQHIAYRRINVKQGIKRVDDRTIEFVDGTREEFDTLIGGTGYRYEIPFLSQDIVPTADNKIELYKRIVPPDWRGLYMVGFLNTTTSLPNAFEHQMRWLIPLETGQAVLPSPDEMRQDIAAKHAFIAKHYYASARHTIEEPHMIYLPELRKSRRELMKRAARVRS</sequence>
<evidence type="ECO:0000313" key="8">
    <source>
        <dbReference type="EMBL" id="GEO16129.1"/>
    </source>
</evidence>
<dbReference type="Gene3D" id="3.50.50.60">
    <property type="entry name" value="FAD/NAD(P)-binding domain"/>
    <property type="match status" value="1"/>
</dbReference>
<dbReference type="EC" id="1.14.13.148" evidence="6"/>
<accession>A0A512BVY9</accession>
<evidence type="ECO:0000256" key="2">
    <source>
        <dbReference type="ARBA" id="ARBA00022630"/>
    </source>
</evidence>
<dbReference type="InterPro" id="IPR020946">
    <property type="entry name" value="Flavin_mOase-like"/>
</dbReference>